<sequence length="428" mass="49550">MISETDKILEILKGSEQVVSGYFQSQLEIVRKRIIENASCFLSELKSPITGKTYTLDGETISFSYERNISHRVLERRFDLSIDSDFYHKTIFFNSGISAIYNVIISLKRILRKEKLNILTQSSYFETGMINSILMNSISTLDSNTDVEFDVIFIESIDYNNLCYCSLIELIQSREISFSDNQITFIIVDTTLYKDKNEVENAFGKIFPTNVILIEVESLIKFYQLGLELSNVGAVTIYSHYSICEIVDDLAVYLKKVRNISGSNLNLYEIALLSNELMLNHDLVDVYRTRIYKNARKFYDILSKEKSNFKFIYPEKNKGESPFIIMKNESYTIDDYLLYCSLLKIIVEEEEVDVIMGSSFGFNHTRYELIITDRVKGEAFIKLSIGAFDENSQIEFASLINRLNSDSKIKQEFKRYGQIELLRLDDTD</sequence>
<reference evidence="1 2" key="1">
    <citation type="submission" date="2015-03" db="EMBL/GenBank/DDBJ databases">
        <authorList>
            <consortium name="Pathogen Informatics"/>
        </authorList>
    </citation>
    <scope>NUCLEOTIDE SEQUENCE [LARGE SCALE GENOMIC DNA]</scope>
    <source>
        <strain evidence="1 2">SMRU737</strain>
    </source>
</reference>
<accession>A0A0T8TLL5</accession>
<proteinExistence type="predicted"/>
<organism evidence="1 2">
    <name type="scientific">Streptococcus pseudopneumoniae</name>
    <dbReference type="NCBI Taxonomy" id="257758"/>
    <lineage>
        <taxon>Bacteria</taxon>
        <taxon>Bacillati</taxon>
        <taxon>Bacillota</taxon>
        <taxon>Bacilli</taxon>
        <taxon>Lactobacillales</taxon>
        <taxon>Streptococcaceae</taxon>
        <taxon>Streptococcus</taxon>
    </lineage>
</organism>
<evidence type="ECO:0000313" key="1">
    <source>
        <dbReference type="EMBL" id="CEY62573.1"/>
    </source>
</evidence>
<dbReference type="AlphaFoldDB" id="A0A0T8TLL5"/>
<protein>
    <submittedName>
        <fullName evidence="1">Uncharacterized protein</fullName>
    </submittedName>
</protein>
<name>A0A0T8TLL5_9STRE</name>
<dbReference type="RefSeq" id="WP_050208506.1">
    <property type="nucleotide sequence ID" value="NZ_CFGT01000013.1"/>
</dbReference>
<evidence type="ECO:0000313" key="2">
    <source>
        <dbReference type="Proteomes" id="UP000048179"/>
    </source>
</evidence>
<dbReference type="EMBL" id="CFGT01000013">
    <property type="protein sequence ID" value="CEY62573.1"/>
    <property type="molecule type" value="Genomic_DNA"/>
</dbReference>
<dbReference type="Proteomes" id="UP000048179">
    <property type="component" value="Unassembled WGS sequence"/>
</dbReference>
<gene>
    <name evidence="1" type="ORF">ERS020247_01356</name>
</gene>